<sequence>MLINIIGYGREMRLPSVNVSMRIAAILALLTYFIAFLNDRILSADGAYYLARLADWHGFVLVGWHRSNAQFATQWLPVYGSRLFDLSLEELKGLYSLNVYLVAVVSFLLCSAWMRSAPTLLALPLLSFVLLEFNSTFIIMGEHHVLALAVWPILAFCLFPSTRWYDWGLFLGLCLLATRSYEAGAIVLALPFLLCLWNAWAYRASHQRWLWVLAGIILAIGIVISIDGIIHPRDVSNYMGFREQVLVALGSPLAQVALAMSIATVAGLYFGQARYLLLGVVASIGIILGQQMTFHKVTALQSFSARTFTVSVLPFLLAIAIAYGKLGIGRDFSRKSAAVFLMFMGVACFYSLITEWRWHKVTTRIEQTLKSHSGFVPVSETGLSMDEFVGTFTIPTMSVFMSGRCVSSILQLPEGYWLPYDLVKDNVLSRYRQYDRTVNGQGCSG</sequence>
<reference evidence="2" key="1">
    <citation type="journal article" date="2015" name="Int. J. Syst. Evol. Microbiol.">
        <title>Rhizobium oryzicola sp. nov., potential plant-growth-promoting endophytic bacteria isolated from rice roots.</title>
        <authorList>
            <person name="Zhang X.X."/>
            <person name="Gao J.S."/>
            <person name="Cao Y.H."/>
            <person name="Sheirdil R.A."/>
            <person name="Wang X.C."/>
            <person name="Zhang L."/>
        </authorList>
    </citation>
    <scope>NUCLEOTIDE SEQUENCE</scope>
    <source>
        <strain evidence="2">05753</strain>
    </source>
</reference>
<feature type="transmembrane region" description="Helical" evidence="1">
    <location>
        <begin position="120"/>
        <end position="139"/>
    </location>
</feature>
<name>A0ABT8T155_9HYPH</name>
<feature type="transmembrane region" description="Helical" evidence="1">
    <location>
        <begin position="209"/>
        <end position="230"/>
    </location>
</feature>
<feature type="transmembrane region" description="Helical" evidence="1">
    <location>
        <begin position="305"/>
        <end position="324"/>
    </location>
</feature>
<reference evidence="2" key="2">
    <citation type="submission" date="2023-07" db="EMBL/GenBank/DDBJ databases">
        <authorList>
            <person name="Sun H."/>
        </authorList>
    </citation>
    <scope>NUCLEOTIDE SEQUENCE</scope>
    <source>
        <strain evidence="2">05753</strain>
    </source>
</reference>
<evidence type="ECO:0000313" key="2">
    <source>
        <dbReference type="EMBL" id="MDO1584367.1"/>
    </source>
</evidence>
<keyword evidence="1" id="KW-1133">Transmembrane helix</keyword>
<keyword evidence="3" id="KW-1185">Reference proteome</keyword>
<accession>A0ABT8T155</accession>
<evidence type="ECO:0000256" key="1">
    <source>
        <dbReference type="SAM" id="Phobius"/>
    </source>
</evidence>
<comment type="caution">
    <text evidence="2">The sequence shown here is derived from an EMBL/GenBank/DDBJ whole genome shotgun (WGS) entry which is preliminary data.</text>
</comment>
<dbReference type="EMBL" id="JAUKWQ010000008">
    <property type="protein sequence ID" value="MDO1584367.1"/>
    <property type="molecule type" value="Genomic_DNA"/>
</dbReference>
<feature type="transmembrane region" description="Helical" evidence="1">
    <location>
        <begin position="19"/>
        <end position="37"/>
    </location>
</feature>
<feature type="transmembrane region" description="Helical" evidence="1">
    <location>
        <begin position="94"/>
        <end position="114"/>
    </location>
</feature>
<evidence type="ECO:0008006" key="4">
    <source>
        <dbReference type="Google" id="ProtNLM"/>
    </source>
</evidence>
<feature type="transmembrane region" description="Helical" evidence="1">
    <location>
        <begin position="245"/>
        <end position="268"/>
    </location>
</feature>
<feature type="transmembrane region" description="Helical" evidence="1">
    <location>
        <begin position="275"/>
        <end position="293"/>
    </location>
</feature>
<dbReference type="RefSeq" id="WP_302078607.1">
    <property type="nucleotide sequence ID" value="NZ_JAUKWQ010000008.1"/>
</dbReference>
<feature type="transmembrane region" description="Helical" evidence="1">
    <location>
        <begin position="185"/>
        <end position="202"/>
    </location>
</feature>
<proteinExistence type="predicted"/>
<evidence type="ECO:0000313" key="3">
    <source>
        <dbReference type="Proteomes" id="UP001169006"/>
    </source>
</evidence>
<feature type="transmembrane region" description="Helical" evidence="1">
    <location>
        <begin position="336"/>
        <end position="353"/>
    </location>
</feature>
<dbReference type="Proteomes" id="UP001169006">
    <property type="component" value="Unassembled WGS sequence"/>
</dbReference>
<feature type="transmembrane region" description="Helical" evidence="1">
    <location>
        <begin position="146"/>
        <end position="165"/>
    </location>
</feature>
<organism evidence="2 3">
    <name type="scientific">Rhizobium oryzicola</name>
    <dbReference type="NCBI Taxonomy" id="1232668"/>
    <lineage>
        <taxon>Bacteria</taxon>
        <taxon>Pseudomonadati</taxon>
        <taxon>Pseudomonadota</taxon>
        <taxon>Alphaproteobacteria</taxon>
        <taxon>Hyphomicrobiales</taxon>
        <taxon>Rhizobiaceae</taxon>
        <taxon>Rhizobium/Agrobacterium group</taxon>
        <taxon>Rhizobium</taxon>
    </lineage>
</organism>
<protein>
    <recommendedName>
        <fullName evidence="4">Glycosyltransferase RgtA/B/C/D-like domain-containing protein</fullName>
    </recommendedName>
</protein>
<keyword evidence="1" id="KW-0472">Membrane</keyword>
<keyword evidence="1" id="KW-0812">Transmembrane</keyword>
<gene>
    <name evidence="2" type="ORF">Q2T52_19950</name>
</gene>